<dbReference type="Gene3D" id="6.10.140.1270">
    <property type="match status" value="1"/>
</dbReference>
<feature type="compositionally biased region" description="Polar residues" evidence="1">
    <location>
        <begin position="234"/>
        <end position="247"/>
    </location>
</feature>
<evidence type="ECO:0000313" key="4">
    <source>
        <dbReference type="Proteomes" id="UP000752171"/>
    </source>
</evidence>
<evidence type="ECO:0000256" key="1">
    <source>
        <dbReference type="SAM" id="MobiDB-lite"/>
    </source>
</evidence>
<name>A0A8T2KN48_ASTMX</name>
<dbReference type="AlphaFoldDB" id="A0A8T2KN48"/>
<dbReference type="PROSITE" id="PS51505">
    <property type="entry name" value="SCA7"/>
    <property type="match status" value="1"/>
</dbReference>
<sequence length="770" mass="82580">MMAVRERAVQVMAALDRRVLCLDDFVGQSWSAWAERAGLTAADGSDGEDCSKNGKKTTETMTLRKEDMSIFGHYPGHDDFYLVVCSQCSQVVKPQAFEKHFERRHGPVGKLYAHLRSTPPAAQQRAHSRHGHTPPAPGHGTASWSGRSQGSGGPPRPAPQSPSTPPQFRHSKTSKDAVRLSPLDKSSSSAHSESSVFKQPPPLEPPRNSPPPSLRDPPWPHGGPSPSRPAATEKSPSQRAETGSSPATPGHARGSRPHKVSKKECDLDKHCGVLDPERKKVCTRLLTCNIHSVHQRRKVMGRSKNFNQLLAEMKMGSKSRDRVAPSLEGPAAPLPAQETPREPTNSPHCRRPLANSPAFRLEKTRTLSESAPEEEKAVREEGSARAPSPLTQGRISSDESEGEAAEEPADWHSSPWHPKPLAYCTFGSCALGHGIFTFDRRLHHLRSAVSAMVESHLSAHLWKKIPQASDPQSHSPSAKPSAVPASPSSTSHHSKSKAGNHSSPSVKTSSYSSQGPGKEAHSQSSSTSKAYSQSEKFGGGSGGSQSAAAHSKPTRTASQPGGPGRPKNPVGRPSKQQLRLRDTEPAASASAAAPRKRKTSLSEADTVSPDRNCLSPDRERDRDRVRTPVSSKTSPAPNPASVPDRPMPPSHGQTNGSLSPGSKPPRPQLGPSSAESPHGASSWPFKRTHTSSPDLHGRGGNSGHHSRVPGFEHRGLGKKRKSSDSSPPSKAHRLPTPPHAGFYTWKESKGSALPVGGEKKLSAPKPKLHR</sequence>
<feature type="compositionally biased region" description="Basic and acidic residues" evidence="1">
    <location>
        <begin position="616"/>
        <end position="626"/>
    </location>
</feature>
<evidence type="ECO:0000313" key="3">
    <source>
        <dbReference type="EMBL" id="KAG9260644.1"/>
    </source>
</evidence>
<dbReference type="EMBL" id="JAICCE010000024">
    <property type="protein sequence ID" value="KAG9260644.1"/>
    <property type="molecule type" value="Genomic_DNA"/>
</dbReference>
<feature type="compositionally biased region" description="Polar residues" evidence="1">
    <location>
        <begin position="651"/>
        <end position="660"/>
    </location>
</feature>
<dbReference type="Pfam" id="PF08313">
    <property type="entry name" value="SCA7"/>
    <property type="match status" value="1"/>
</dbReference>
<dbReference type="InterPro" id="IPR052237">
    <property type="entry name" value="Ataxin-7-like_regulator"/>
</dbReference>
<organism evidence="3 4">
    <name type="scientific">Astyanax mexicanus</name>
    <name type="common">Blind cave fish</name>
    <name type="synonym">Astyanax fasciatus mexicanus</name>
    <dbReference type="NCBI Taxonomy" id="7994"/>
    <lineage>
        <taxon>Eukaryota</taxon>
        <taxon>Metazoa</taxon>
        <taxon>Chordata</taxon>
        <taxon>Craniata</taxon>
        <taxon>Vertebrata</taxon>
        <taxon>Euteleostomi</taxon>
        <taxon>Actinopterygii</taxon>
        <taxon>Neopterygii</taxon>
        <taxon>Teleostei</taxon>
        <taxon>Ostariophysi</taxon>
        <taxon>Characiformes</taxon>
        <taxon>Characoidei</taxon>
        <taxon>Acestrorhamphidae</taxon>
        <taxon>Acestrorhamphinae</taxon>
        <taxon>Astyanax</taxon>
    </lineage>
</organism>
<dbReference type="PANTHER" id="PTHR15117:SF5">
    <property type="entry name" value="ATAXIN-7-LIKE PROTEIN 2"/>
    <property type="match status" value="1"/>
</dbReference>
<comment type="caution">
    <text evidence="3">The sequence shown here is derived from an EMBL/GenBank/DDBJ whole genome shotgun (WGS) entry which is preliminary data.</text>
</comment>
<dbReference type="Proteomes" id="UP000752171">
    <property type="component" value="Unassembled WGS sequence"/>
</dbReference>
<feature type="compositionally biased region" description="Low complexity" evidence="1">
    <location>
        <begin position="522"/>
        <end position="534"/>
    </location>
</feature>
<dbReference type="PANTHER" id="PTHR15117">
    <property type="entry name" value="ATAXIN 7 RELATED"/>
    <property type="match status" value="1"/>
</dbReference>
<reference evidence="3 4" key="1">
    <citation type="submission" date="2021-07" db="EMBL/GenBank/DDBJ databases">
        <authorList>
            <person name="Imarazene B."/>
            <person name="Zahm M."/>
            <person name="Klopp C."/>
            <person name="Cabau C."/>
            <person name="Beille S."/>
            <person name="Jouanno E."/>
            <person name="Castinel A."/>
            <person name="Lluch J."/>
            <person name="Gil L."/>
            <person name="Kuchtly C."/>
            <person name="Lopez Roques C."/>
            <person name="Donnadieu C."/>
            <person name="Parrinello H."/>
            <person name="Journot L."/>
            <person name="Du K."/>
            <person name="Schartl M."/>
            <person name="Retaux S."/>
            <person name="Guiguen Y."/>
        </authorList>
    </citation>
    <scope>NUCLEOTIDE SEQUENCE [LARGE SCALE GENOMIC DNA]</scope>
    <source>
        <strain evidence="3">Pach_M1</strain>
        <tissue evidence="3">Testis</tissue>
    </source>
</reference>
<proteinExistence type="predicted"/>
<feature type="region of interest" description="Disordered" evidence="1">
    <location>
        <begin position="316"/>
        <end position="414"/>
    </location>
</feature>
<dbReference type="InterPro" id="IPR013243">
    <property type="entry name" value="SCA7_dom"/>
</dbReference>
<feature type="region of interest" description="Disordered" evidence="1">
    <location>
        <begin position="118"/>
        <end position="264"/>
    </location>
</feature>
<protein>
    <submittedName>
        <fullName evidence="3">Ataxin-7-like protein 2</fullName>
    </submittedName>
</protein>
<feature type="compositionally biased region" description="Basic and acidic residues" evidence="1">
    <location>
        <begin position="373"/>
        <end position="383"/>
    </location>
</feature>
<feature type="compositionally biased region" description="Pro residues" evidence="1">
    <location>
        <begin position="154"/>
        <end position="165"/>
    </location>
</feature>
<feature type="compositionally biased region" description="Low complexity" evidence="1">
    <location>
        <begin position="186"/>
        <end position="195"/>
    </location>
</feature>
<feature type="domain" description="SCA7" evidence="2">
    <location>
        <begin position="258"/>
        <end position="325"/>
    </location>
</feature>
<feature type="compositionally biased region" description="Pro residues" evidence="1">
    <location>
        <begin position="199"/>
        <end position="227"/>
    </location>
</feature>
<evidence type="ECO:0000259" key="2">
    <source>
        <dbReference type="PROSITE" id="PS51505"/>
    </source>
</evidence>
<accession>A0A8T2KN48</accession>
<feature type="compositionally biased region" description="Pro residues" evidence="1">
    <location>
        <begin position="636"/>
        <end position="649"/>
    </location>
</feature>
<feature type="compositionally biased region" description="Low complexity" evidence="1">
    <location>
        <begin position="502"/>
        <end position="513"/>
    </location>
</feature>
<gene>
    <name evidence="3" type="primary">ATXN7L2</name>
    <name evidence="3" type="ORF">AMEX_G26925</name>
</gene>
<feature type="compositionally biased region" description="Low complexity" evidence="1">
    <location>
        <begin position="473"/>
        <end position="491"/>
    </location>
</feature>
<feature type="region of interest" description="Disordered" evidence="1">
    <location>
        <begin position="466"/>
        <end position="770"/>
    </location>
</feature>
<feature type="compositionally biased region" description="Acidic residues" evidence="1">
    <location>
        <begin position="398"/>
        <end position="408"/>
    </location>
</feature>